<protein>
    <submittedName>
        <fullName evidence="1">Uncharacterized protein</fullName>
    </submittedName>
</protein>
<reference evidence="1 2" key="1">
    <citation type="journal article" date="2016" name="Genome Biol. Evol.">
        <title>Divergent and convergent evolution of fungal pathogenicity.</title>
        <authorList>
            <person name="Shang Y."/>
            <person name="Xiao G."/>
            <person name="Zheng P."/>
            <person name="Cen K."/>
            <person name="Zhan S."/>
            <person name="Wang C."/>
        </authorList>
    </citation>
    <scope>NUCLEOTIDE SEQUENCE [LARGE SCALE GENOMIC DNA]</scope>
    <source>
        <strain evidence="1 2">RCEF 2490</strain>
    </source>
</reference>
<evidence type="ECO:0000313" key="2">
    <source>
        <dbReference type="Proteomes" id="UP000078544"/>
    </source>
</evidence>
<dbReference type="Proteomes" id="UP000078544">
    <property type="component" value="Unassembled WGS sequence"/>
</dbReference>
<dbReference type="AlphaFoldDB" id="A0A166UIF1"/>
<sequence>MACTKYGQKFEQNGNVLVTRSLKLCCHAYLRYSVKGSENREAFSSQLEQRRTATFSFSKYAAQNVFHHANAAANAIPQQQFVNRFAVTELTKVVNILEKHEIPMLYPEGGHSLHSGGSRLPGTHSG</sequence>
<organism evidence="1 2">
    <name type="scientific">Moelleriella libera RCEF 2490</name>
    <dbReference type="NCBI Taxonomy" id="1081109"/>
    <lineage>
        <taxon>Eukaryota</taxon>
        <taxon>Fungi</taxon>
        <taxon>Dikarya</taxon>
        <taxon>Ascomycota</taxon>
        <taxon>Pezizomycotina</taxon>
        <taxon>Sordariomycetes</taxon>
        <taxon>Hypocreomycetidae</taxon>
        <taxon>Hypocreales</taxon>
        <taxon>Clavicipitaceae</taxon>
        <taxon>Moelleriella</taxon>
    </lineage>
</organism>
<gene>
    <name evidence="1" type="ORF">AAL_00039</name>
</gene>
<name>A0A166UIF1_9HYPO</name>
<comment type="caution">
    <text evidence="1">The sequence shown here is derived from an EMBL/GenBank/DDBJ whole genome shotgun (WGS) entry which is preliminary data.</text>
</comment>
<proteinExistence type="predicted"/>
<accession>A0A166UIF1</accession>
<keyword evidence="2" id="KW-1185">Reference proteome</keyword>
<evidence type="ECO:0000313" key="1">
    <source>
        <dbReference type="EMBL" id="OAA32574.1"/>
    </source>
</evidence>
<dbReference type="EMBL" id="AZGY01000001">
    <property type="protein sequence ID" value="OAA32574.1"/>
    <property type="molecule type" value="Genomic_DNA"/>
</dbReference>